<dbReference type="EMBL" id="OZ034819">
    <property type="protein sequence ID" value="CAL1395720.1"/>
    <property type="molecule type" value="Genomic_DNA"/>
</dbReference>
<evidence type="ECO:0000313" key="1">
    <source>
        <dbReference type="EMBL" id="CAL1395720.1"/>
    </source>
</evidence>
<accession>A0AAV2FE31</accession>
<dbReference type="AlphaFoldDB" id="A0AAV2FE31"/>
<keyword evidence="2" id="KW-1185">Reference proteome</keyword>
<proteinExistence type="predicted"/>
<organism evidence="1 2">
    <name type="scientific">Linum trigynum</name>
    <dbReference type="NCBI Taxonomy" id="586398"/>
    <lineage>
        <taxon>Eukaryota</taxon>
        <taxon>Viridiplantae</taxon>
        <taxon>Streptophyta</taxon>
        <taxon>Embryophyta</taxon>
        <taxon>Tracheophyta</taxon>
        <taxon>Spermatophyta</taxon>
        <taxon>Magnoliopsida</taxon>
        <taxon>eudicotyledons</taxon>
        <taxon>Gunneridae</taxon>
        <taxon>Pentapetalae</taxon>
        <taxon>rosids</taxon>
        <taxon>fabids</taxon>
        <taxon>Malpighiales</taxon>
        <taxon>Linaceae</taxon>
        <taxon>Linum</taxon>
    </lineage>
</organism>
<evidence type="ECO:0000313" key="2">
    <source>
        <dbReference type="Proteomes" id="UP001497516"/>
    </source>
</evidence>
<gene>
    <name evidence="1" type="ORF">LTRI10_LOCUS36131</name>
</gene>
<sequence length="122" mass="13701">MRCGEEVWHSGAKFDRETPVPIEDMNQATKAATQYGGMKSQREEDLVEINVLGLHSPASPELRSKSFSGILDIDEVGGKELESYETMIKPEDSKCFVQATKGAEWKQAIKPKLQFVESKIPW</sequence>
<protein>
    <submittedName>
        <fullName evidence="1">Uncharacterized protein</fullName>
    </submittedName>
</protein>
<reference evidence="1 2" key="1">
    <citation type="submission" date="2024-04" db="EMBL/GenBank/DDBJ databases">
        <authorList>
            <person name="Fracassetti M."/>
        </authorList>
    </citation>
    <scope>NUCLEOTIDE SEQUENCE [LARGE SCALE GENOMIC DNA]</scope>
</reference>
<name>A0AAV2FE31_9ROSI</name>
<dbReference type="Proteomes" id="UP001497516">
    <property type="component" value="Chromosome 6"/>
</dbReference>